<feature type="transmembrane region" description="Helical" evidence="7">
    <location>
        <begin position="12"/>
        <end position="30"/>
    </location>
</feature>
<evidence type="ECO:0000256" key="7">
    <source>
        <dbReference type="RuleBase" id="RU363032"/>
    </source>
</evidence>
<comment type="subcellular location">
    <subcellularLocation>
        <location evidence="1 7">Cell membrane</location>
        <topology evidence="1 7">Multi-pass membrane protein</topology>
    </subcellularLocation>
</comment>
<dbReference type="Pfam" id="PF19300">
    <property type="entry name" value="BPD_transp_1_N"/>
    <property type="match status" value="1"/>
</dbReference>
<evidence type="ECO:0000313" key="9">
    <source>
        <dbReference type="EMBL" id="EKN63448.1"/>
    </source>
</evidence>
<comment type="similarity">
    <text evidence="7">Belongs to the binding-protein-dependent transport system permease family.</text>
</comment>
<dbReference type="SUPFAM" id="SSF161098">
    <property type="entry name" value="MetI-like"/>
    <property type="match status" value="1"/>
</dbReference>
<keyword evidence="5 7" id="KW-1133">Transmembrane helix</keyword>
<dbReference type="PANTHER" id="PTHR43163:SF6">
    <property type="entry name" value="DIPEPTIDE TRANSPORT SYSTEM PERMEASE PROTEIN DPPB-RELATED"/>
    <property type="match status" value="1"/>
</dbReference>
<dbReference type="Pfam" id="PF00528">
    <property type="entry name" value="BPD_transp_1"/>
    <property type="match status" value="1"/>
</dbReference>
<dbReference type="PATRIC" id="fig|1131731.3.peg.3523"/>
<dbReference type="CDD" id="cd06261">
    <property type="entry name" value="TM_PBP2"/>
    <property type="match status" value="1"/>
</dbReference>
<dbReference type="InterPro" id="IPR045621">
    <property type="entry name" value="BPD_transp_1_N"/>
</dbReference>
<keyword evidence="10" id="KW-1185">Reference proteome</keyword>
<dbReference type="Proteomes" id="UP000006315">
    <property type="component" value="Unassembled WGS sequence"/>
</dbReference>
<evidence type="ECO:0000256" key="4">
    <source>
        <dbReference type="ARBA" id="ARBA00022692"/>
    </source>
</evidence>
<reference evidence="9 10" key="1">
    <citation type="journal article" date="2012" name="Front. Microbiol.">
        <title>Redundancy and modularity in membrane-associated dissimilatory nitrate reduction in Bacillus.</title>
        <authorList>
            <person name="Heylen K."/>
            <person name="Keltjens J."/>
        </authorList>
    </citation>
    <scope>NUCLEOTIDE SEQUENCE [LARGE SCALE GENOMIC DNA]</scope>
    <source>
        <strain evidence="9 10">LMG 9581</strain>
    </source>
</reference>
<comment type="caution">
    <text evidence="9">The sequence shown here is derived from an EMBL/GenBank/DDBJ whole genome shotgun (WGS) entry which is preliminary data.</text>
</comment>
<keyword evidence="4 7" id="KW-0812">Transmembrane</keyword>
<dbReference type="GO" id="GO:0005886">
    <property type="term" value="C:plasma membrane"/>
    <property type="evidence" value="ECO:0007669"/>
    <property type="project" value="UniProtKB-SubCell"/>
</dbReference>
<keyword evidence="3" id="KW-1003">Cell membrane</keyword>
<keyword evidence="2 7" id="KW-0813">Transport</keyword>
<dbReference type="STRING" id="1131731.BAZO_17289"/>
<name>K6D5Y2_SCHAZ</name>
<keyword evidence="6 7" id="KW-0472">Membrane</keyword>
<dbReference type="GO" id="GO:0055085">
    <property type="term" value="P:transmembrane transport"/>
    <property type="evidence" value="ECO:0007669"/>
    <property type="project" value="InterPro"/>
</dbReference>
<feature type="transmembrane region" description="Helical" evidence="7">
    <location>
        <begin position="236"/>
        <end position="262"/>
    </location>
</feature>
<evidence type="ECO:0000256" key="1">
    <source>
        <dbReference type="ARBA" id="ARBA00004651"/>
    </source>
</evidence>
<evidence type="ECO:0000256" key="5">
    <source>
        <dbReference type="ARBA" id="ARBA00022989"/>
    </source>
</evidence>
<dbReference type="EMBL" id="AJLR01000146">
    <property type="protein sequence ID" value="EKN63448.1"/>
    <property type="molecule type" value="Genomic_DNA"/>
</dbReference>
<proteinExistence type="inferred from homology"/>
<feature type="domain" description="ABC transmembrane type-1" evidence="8">
    <location>
        <begin position="96"/>
        <end position="305"/>
    </location>
</feature>
<evidence type="ECO:0000259" key="8">
    <source>
        <dbReference type="PROSITE" id="PS50928"/>
    </source>
</evidence>
<feature type="transmembrane region" description="Helical" evidence="7">
    <location>
        <begin position="102"/>
        <end position="123"/>
    </location>
</feature>
<evidence type="ECO:0000256" key="2">
    <source>
        <dbReference type="ARBA" id="ARBA00022448"/>
    </source>
</evidence>
<protein>
    <submittedName>
        <fullName evidence="9">Binding-protein-dependent transporters inner membrane component</fullName>
    </submittedName>
</protein>
<gene>
    <name evidence="9" type="ORF">BAZO_17289</name>
</gene>
<feature type="transmembrane region" description="Helical" evidence="7">
    <location>
        <begin position="282"/>
        <end position="305"/>
    </location>
</feature>
<evidence type="ECO:0000256" key="3">
    <source>
        <dbReference type="ARBA" id="ARBA00022475"/>
    </source>
</evidence>
<feature type="transmembrane region" description="Helical" evidence="7">
    <location>
        <begin position="135"/>
        <end position="159"/>
    </location>
</feature>
<organism evidence="9 10">
    <name type="scientific">Schinkia azotoformans LMG 9581</name>
    <dbReference type="NCBI Taxonomy" id="1131731"/>
    <lineage>
        <taxon>Bacteria</taxon>
        <taxon>Bacillati</taxon>
        <taxon>Bacillota</taxon>
        <taxon>Bacilli</taxon>
        <taxon>Bacillales</taxon>
        <taxon>Bacillaceae</taxon>
        <taxon>Calidifontibacillus/Schinkia group</taxon>
        <taxon>Schinkia</taxon>
    </lineage>
</organism>
<dbReference type="InterPro" id="IPR000515">
    <property type="entry name" value="MetI-like"/>
</dbReference>
<sequence>MGVYVVKRILSMIPTIIGVSLLVFLLMELIPGSVVEQMLGIEGNNPEAQKKLEEFFGLNEPFYVQYWNWISGVIVGDLGVSWRSGDPILPTLLNAFIITGEMAVFAVIVSVIIGMPFGILAALKPYGIIDNILRVLSLAGVSIPVFFQGTLLILIFSLFFPWAPPVVYQYPWESLSQNLQIMILPAIALGIASSAVVMRMTRSSLLETLGQDFIRTARSKGITETAVIFGHALKNIWISVITAIGLEMGQILGGVVVVEVVFSLPGVGQLIFNSLVQRDFPIVIGGILFVTIIVLIINTMIDLIYKFVDPRIRYD</sequence>
<evidence type="ECO:0000256" key="6">
    <source>
        <dbReference type="ARBA" id="ARBA00023136"/>
    </source>
</evidence>
<dbReference type="PROSITE" id="PS50928">
    <property type="entry name" value="ABC_TM1"/>
    <property type="match status" value="1"/>
</dbReference>
<accession>K6D5Y2</accession>
<dbReference type="Gene3D" id="1.10.3720.10">
    <property type="entry name" value="MetI-like"/>
    <property type="match status" value="1"/>
</dbReference>
<dbReference type="PANTHER" id="PTHR43163">
    <property type="entry name" value="DIPEPTIDE TRANSPORT SYSTEM PERMEASE PROTEIN DPPB-RELATED"/>
    <property type="match status" value="1"/>
</dbReference>
<evidence type="ECO:0000313" key="10">
    <source>
        <dbReference type="Proteomes" id="UP000006315"/>
    </source>
</evidence>
<dbReference type="AlphaFoldDB" id="K6D5Y2"/>
<feature type="transmembrane region" description="Helical" evidence="7">
    <location>
        <begin position="179"/>
        <end position="198"/>
    </location>
</feature>
<dbReference type="RefSeq" id="WP_004432030.1">
    <property type="nucleotide sequence ID" value="NZ_AJLR01000146.1"/>
</dbReference>
<dbReference type="InterPro" id="IPR035906">
    <property type="entry name" value="MetI-like_sf"/>
</dbReference>